<organism evidence="2 3">
    <name type="scientific">Rhabdonatronobacter sediminivivens</name>
    <dbReference type="NCBI Taxonomy" id="2743469"/>
    <lineage>
        <taxon>Bacteria</taxon>
        <taxon>Pseudomonadati</taxon>
        <taxon>Pseudomonadota</taxon>
        <taxon>Alphaproteobacteria</taxon>
        <taxon>Rhodobacterales</taxon>
        <taxon>Paracoccaceae</taxon>
        <taxon>Rhabdonatronobacter</taxon>
    </lineage>
</organism>
<accession>A0A7Z0L0J7</accession>
<dbReference type="Proteomes" id="UP000529417">
    <property type="component" value="Unassembled WGS sequence"/>
</dbReference>
<name>A0A7Z0L0J7_9RHOB</name>
<reference evidence="2 3" key="1">
    <citation type="journal article" date="2000" name="Arch. Microbiol.">
        <title>Rhodobaca bogoriensis gen. nov. and sp. nov., an alkaliphilic purple nonsulfur bacterium from African Rift Valley soda lakes.</title>
        <authorList>
            <person name="Milford A.D."/>
            <person name="Achenbach L.A."/>
            <person name="Jung D.O."/>
            <person name="Madigan M.T."/>
        </authorList>
    </citation>
    <scope>NUCLEOTIDE SEQUENCE [LARGE SCALE GENOMIC DNA]</scope>
    <source>
        <strain evidence="2 3">2376</strain>
    </source>
</reference>
<dbReference type="RefSeq" id="WP_179906002.1">
    <property type="nucleotide sequence ID" value="NZ_JACBXS010000017.1"/>
</dbReference>
<keyword evidence="1" id="KW-0472">Membrane</keyword>
<sequence>MAERIPAARAADTVLELEKGEKRLIDIRSDRGTYLRDHLVLAILGMGLVGMVLAVIGSDHWFIGSLGAVLALAARGAYLYSEQMGVHWVLTNRRLVGPGGRAIYLLELITVRRLFGDVQLVTRAGDKHLIKHVAGAEDVVETILRTRDRRAKRAGA</sequence>
<proteinExistence type="predicted"/>
<dbReference type="EMBL" id="JACBXS010000017">
    <property type="protein sequence ID" value="NYS25298.1"/>
    <property type="molecule type" value="Genomic_DNA"/>
</dbReference>
<keyword evidence="1" id="KW-1133">Transmembrane helix</keyword>
<feature type="transmembrane region" description="Helical" evidence="1">
    <location>
        <begin position="38"/>
        <end position="56"/>
    </location>
</feature>
<keyword evidence="1" id="KW-0812">Transmembrane</keyword>
<feature type="transmembrane region" description="Helical" evidence="1">
    <location>
        <begin position="62"/>
        <end position="80"/>
    </location>
</feature>
<keyword evidence="3" id="KW-1185">Reference proteome</keyword>
<comment type="caution">
    <text evidence="2">The sequence shown here is derived from an EMBL/GenBank/DDBJ whole genome shotgun (WGS) entry which is preliminary data.</text>
</comment>
<evidence type="ECO:0008006" key="4">
    <source>
        <dbReference type="Google" id="ProtNLM"/>
    </source>
</evidence>
<evidence type="ECO:0000313" key="2">
    <source>
        <dbReference type="EMBL" id="NYS25298.1"/>
    </source>
</evidence>
<dbReference type="AlphaFoldDB" id="A0A7Z0L0J7"/>
<protein>
    <recommendedName>
        <fullName evidence="4">DUF304 domain-containing protein</fullName>
    </recommendedName>
</protein>
<evidence type="ECO:0000313" key="3">
    <source>
        <dbReference type="Proteomes" id="UP000529417"/>
    </source>
</evidence>
<evidence type="ECO:0000256" key="1">
    <source>
        <dbReference type="SAM" id="Phobius"/>
    </source>
</evidence>
<gene>
    <name evidence="2" type="ORF">HUK65_09870</name>
</gene>